<dbReference type="AlphaFoldDB" id="A0A834BCE4"/>
<protein>
    <submittedName>
        <fullName evidence="2">Uncharacterized protein</fullName>
    </submittedName>
</protein>
<evidence type="ECO:0000313" key="2">
    <source>
        <dbReference type="EMBL" id="KAF6125356.1"/>
    </source>
</evidence>
<name>A0A834BCE4_9CHIR</name>
<organism evidence="2 3">
    <name type="scientific">Phyllostomus discolor</name>
    <name type="common">pale spear-nosed bat</name>
    <dbReference type="NCBI Taxonomy" id="89673"/>
    <lineage>
        <taxon>Eukaryota</taxon>
        <taxon>Metazoa</taxon>
        <taxon>Chordata</taxon>
        <taxon>Craniata</taxon>
        <taxon>Vertebrata</taxon>
        <taxon>Euteleostomi</taxon>
        <taxon>Mammalia</taxon>
        <taxon>Eutheria</taxon>
        <taxon>Laurasiatheria</taxon>
        <taxon>Chiroptera</taxon>
        <taxon>Yangochiroptera</taxon>
        <taxon>Phyllostomidae</taxon>
        <taxon>Phyllostominae</taxon>
        <taxon>Phyllostomus</taxon>
    </lineage>
</organism>
<evidence type="ECO:0000313" key="3">
    <source>
        <dbReference type="Proteomes" id="UP000664940"/>
    </source>
</evidence>
<feature type="region of interest" description="Disordered" evidence="1">
    <location>
        <begin position="65"/>
        <end position="90"/>
    </location>
</feature>
<feature type="compositionally biased region" description="Pro residues" evidence="1">
    <location>
        <begin position="66"/>
        <end position="80"/>
    </location>
</feature>
<sequence>MCEENGRFVWKNIKVDRQQSLGSGAQKESQTSAWGVSPSGGCQGFATGIGQGSCRSIPCYTRLGNPRPPKAPGSLPPDLPEPQMSCEGGGGVPNTNGLFLGGAFGTAFYKASRSQVEGVSLSGWELVSALPHRLTSECAGVPEVSGGGWGTG</sequence>
<reference evidence="2 3" key="1">
    <citation type="journal article" date="2020" name="Nature">
        <title>Six reference-quality genomes reveal evolution of bat adaptations.</title>
        <authorList>
            <person name="Jebb D."/>
            <person name="Huang Z."/>
            <person name="Pippel M."/>
            <person name="Hughes G.M."/>
            <person name="Lavrichenko K."/>
            <person name="Devanna P."/>
            <person name="Winkler S."/>
            <person name="Jermiin L.S."/>
            <person name="Skirmuntt E.C."/>
            <person name="Katzourakis A."/>
            <person name="Burkitt-Gray L."/>
            <person name="Ray D.A."/>
            <person name="Sullivan K.A.M."/>
            <person name="Roscito J.G."/>
            <person name="Kirilenko B.M."/>
            <person name="Davalos L.M."/>
            <person name="Corthals A.P."/>
            <person name="Power M.L."/>
            <person name="Jones G."/>
            <person name="Ransome R.D."/>
            <person name="Dechmann D.K.N."/>
            <person name="Locatelli A.G."/>
            <person name="Puechmaille S.J."/>
            <person name="Fedrigo O."/>
            <person name="Jarvis E.D."/>
            <person name="Hiller M."/>
            <person name="Vernes S.C."/>
            <person name="Myers E.W."/>
            <person name="Teeling E.C."/>
        </authorList>
    </citation>
    <scope>NUCLEOTIDE SEQUENCE [LARGE SCALE GENOMIC DNA]</scope>
    <source>
        <strain evidence="2">Bat1K_MPI-CBG_1</strain>
    </source>
</reference>
<accession>A0A834BCE4</accession>
<gene>
    <name evidence="2" type="ORF">HJG60_009850</name>
</gene>
<evidence type="ECO:0000256" key="1">
    <source>
        <dbReference type="SAM" id="MobiDB-lite"/>
    </source>
</evidence>
<dbReference type="Proteomes" id="UP000664940">
    <property type="component" value="Unassembled WGS sequence"/>
</dbReference>
<comment type="caution">
    <text evidence="2">The sequence shown here is derived from an EMBL/GenBank/DDBJ whole genome shotgun (WGS) entry which is preliminary data.</text>
</comment>
<proteinExistence type="predicted"/>
<dbReference type="EMBL" id="JABVXQ010000002">
    <property type="protein sequence ID" value="KAF6125356.1"/>
    <property type="molecule type" value="Genomic_DNA"/>
</dbReference>